<dbReference type="PANTHER" id="PTHR43692">
    <property type="entry name" value="UDP-N-ACETYLMURAMOYLALANINE--D-GLUTAMATE LIGASE"/>
    <property type="match status" value="1"/>
</dbReference>
<sequence length="141" mass="15427">EISFTGSHNLENILSAIAIASLYRLEREAVREALLEFKGQALIVLSPGIPLDIPLLRQAEKLHIPIMGELELASRFLPDRSLIAITGTNGKTTTAILTEKILKKAYKDVQIAGNIGIPLSEVVRRPGKIIVTEVSSFQLET</sequence>
<evidence type="ECO:0000256" key="4">
    <source>
        <dbReference type="ARBA" id="ARBA00022840"/>
    </source>
</evidence>
<evidence type="ECO:0000256" key="1">
    <source>
        <dbReference type="ARBA" id="ARBA00022598"/>
    </source>
</evidence>
<dbReference type="GO" id="GO:0051301">
    <property type="term" value="P:cell division"/>
    <property type="evidence" value="ECO:0007669"/>
    <property type="project" value="UniProtKB-KW"/>
</dbReference>
<gene>
    <name evidence="7" type="ORF">S03H2_25777</name>
</gene>
<dbReference type="EMBL" id="BARU01014696">
    <property type="protein sequence ID" value="GAH35754.1"/>
    <property type="molecule type" value="Genomic_DNA"/>
</dbReference>
<name>X1G2D7_9ZZZZ</name>
<evidence type="ECO:0000256" key="2">
    <source>
        <dbReference type="ARBA" id="ARBA00022618"/>
    </source>
</evidence>
<dbReference type="GO" id="GO:0004326">
    <property type="term" value="F:tetrahydrofolylpolyglutamate synthase activity"/>
    <property type="evidence" value="ECO:0007669"/>
    <property type="project" value="InterPro"/>
</dbReference>
<keyword evidence="2" id="KW-0132">Cell division</keyword>
<dbReference type="GO" id="GO:0005737">
    <property type="term" value="C:cytoplasm"/>
    <property type="evidence" value="ECO:0007669"/>
    <property type="project" value="InterPro"/>
</dbReference>
<dbReference type="AlphaFoldDB" id="X1G2D7"/>
<reference evidence="7" key="1">
    <citation type="journal article" date="2014" name="Front. Microbiol.">
        <title>High frequency of phylogenetically diverse reductive dehalogenase-homologous genes in deep subseafloor sedimentary metagenomes.</title>
        <authorList>
            <person name="Kawai M."/>
            <person name="Futagami T."/>
            <person name="Toyoda A."/>
            <person name="Takaki Y."/>
            <person name="Nishi S."/>
            <person name="Hori S."/>
            <person name="Arai W."/>
            <person name="Tsubouchi T."/>
            <person name="Morono Y."/>
            <person name="Uchiyama I."/>
            <person name="Ito T."/>
            <person name="Fujiyama A."/>
            <person name="Inagaki F."/>
            <person name="Takami H."/>
        </authorList>
    </citation>
    <scope>NUCLEOTIDE SEQUENCE</scope>
    <source>
        <strain evidence="7">Expedition CK06-06</strain>
    </source>
</reference>
<dbReference type="InterPro" id="IPR005762">
    <property type="entry name" value="MurD"/>
</dbReference>
<dbReference type="InterPro" id="IPR036565">
    <property type="entry name" value="Mur-like_cat_sf"/>
</dbReference>
<dbReference type="SUPFAM" id="SSF53623">
    <property type="entry name" value="MurD-like peptide ligases, catalytic domain"/>
    <property type="match status" value="2"/>
</dbReference>
<proteinExistence type="predicted"/>
<comment type="caution">
    <text evidence="7">The sequence shown here is derived from an EMBL/GenBank/DDBJ whole genome shotgun (WGS) entry which is preliminary data.</text>
</comment>
<keyword evidence="3" id="KW-0547">Nucleotide-binding</keyword>
<dbReference type="InterPro" id="IPR018109">
    <property type="entry name" value="Folylpolyglutamate_synth_CS"/>
</dbReference>
<feature type="domain" description="Mur ligase central" evidence="6">
    <location>
        <begin position="85"/>
        <end position="140"/>
    </location>
</feature>
<dbReference type="Gene3D" id="3.40.1190.10">
    <property type="entry name" value="Mur-like, catalytic domain"/>
    <property type="match status" value="2"/>
</dbReference>
<evidence type="ECO:0000313" key="7">
    <source>
        <dbReference type="EMBL" id="GAH35754.1"/>
    </source>
</evidence>
<evidence type="ECO:0000256" key="5">
    <source>
        <dbReference type="ARBA" id="ARBA00023306"/>
    </source>
</evidence>
<dbReference type="Pfam" id="PF08245">
    <property type="entry name" value="Mur_ligase_M"/>
    <property type="match status" value="1"/>
</dbReference>
<evidence type="ECO:0000259" key="6">
    <source>
        <dbReference type="Pfam" id="PF08245"/>
    </source>
</evidence>
<dbReference type="GO" id="GO:0005524">
    <property type="term" value="F:ATP binding"/>
    <property type="evidence" value="ECO:0007669"/>
    <property type="project" value="UniProtKB-KW"/>
</dbReference>
<dbReference type="GO" id="GO:0008360">
    <property type="term" value="P:regulation of cell shape"/>
    <property type="evidence" value="ECO:0007669"/>
    <property type="project" value="InterPro"/>
</dbReference>
<keyword evidence="1" id="KW-0436">Ligase</keyword>
<evidence type="ECO:0000256" key="3">
    <source>
        <dbReference type="ARBA" id="ARBA00022741"/>
    </source>
</evidence>
<dbReference type="InterPro" id="IPR013221">
    <property type="entry name" value="Mur_ligase_cen"/>
</dbReference>
<feature type="non-terminal residue" evidence="7">
    <location>
        <position position="141"/>
    </location>
</feature>
<protein>
    <recommendedName>
        <fullName evidence="6">Mur ligase central domain-containing protein</fullName>
    </recommendedName>
</protein>
<feature type="non-terminal residue" evidence="7">
    <location>
        <position position="1"/>
    </location>
</feature>
<dbReference type="PANTHER" id="PTHR43692:SF1">
    <property type="entry name" value="UDP-N-ACETYLMURAMOYLALANINE--D-GLUTAMATE LIGASE"/>
    <property type="match status" value="1"/>
</dbReference>
<dbReference type="PROSITE" id="PS01011">
    <property type="entry name" value="FOLYLPOLYGLU_SYNT_1"/>
    <property type="match status" value="1"/>
</dbReference>
<dbReference type="GO" id="GO:0008764">
    <property type="term" value="F:UDP-N-acetylmuramoylalanine-D-glutamate ligase activity"/>
    <property type="evidence" value="ECO:0007669"/>
    <property type="project" value="InterPro"/>
</dbReference>
<keyword evidence="5" id="KW-0131">Cell cycle</keyword>
<organism evidence="7">
    <name type="scientific">marine sediment metagenome</name>
    <dbReference type="NCBI Taxonomy" id="412755"/>
    <lineage>
        <taxon>unclassified sequences</taxon>
        <taxon>metagenomes</taxon>
        <taxon>ecological metagenomes</taxon>
    </lineage>
</organism>
<keyword evidence="4" id="KW-0067">ATP-binding</keyword>
<accession>X1G2D7</accession>